<protein>
    <submittedName>
        <fullName evidence="1">Uncharacterized protein</fullName>
    </submittedName>
</protein>
<dbReference type="AlphaFoldDB" id="A0A7R9D3U3"/>
<name>A0A7R9D3U3_TIMCR</name>
<proteinExistence type="predicted"/>
<dbReference type="EMBL" id="OC319867">
    <property type="protein sequence ID" value="CAD7406521.1"/>
    <property type="molecule type" value="Genomic_DNA"/>
</dbReference>
<evidence type="ECO:0000313" key="1">
    <source>
        <dbReference type="EMBL" id="CAD7406521.1"/>
    </source>
</evidence>
<organism evidence="1">
    <name type="scientific">Timema cristinae</name>
    <name type="common">Walking stick</name>
    <dbReference type="NCBI Taxonomy" id="61476"/>
    <lineage>
        <taxon>Eukaryota</taxon>
        <taxon>Metazoa</taxon>
        <taxon>Ecdysozoa</taxon>
        <taxon>Arthropoda</taxon>
        <taxon>Hexapoda</taxon>
        <taxon>Insecta</taxon>
        <taxon>Pterygota</taxon>
        <taxon>Neoptera</taxon>
        <taxon>Polyneoptera</taxon>
        <taxon>Phasmatodea</taxon>
        <taxon>Timematodea</taxon>
        <taxon>Timematoidea</taxon>
        <taxon>Timematidae</taxon>
        <taxon>Timema</taxon>
    </lineage>
</organism>
<gene>
    <name evidence="1" type="ORF">TCEB3V08_LOCUS8571</name>
</gene>
<reference evidence="1" key="1">
    <citation type="submission" date="2020-11" db="EMBL/GenBank/DDBJ databases">
        <authorList>
            <person name="Tran Van P."/>
        </authorList>
    </citation>
    <scope>NUCLEOTIDE SEQUENCE</scope>
</reference>
<sequence length="61" mass="6856">MAVWIRPVFALEHLSPLYTCGCYRTSHSAVRVPRGDRGNDDVVRATVLLVLLWRLKESCAG</sequence>
<accession>A0A7R9D3U3</accession>